<dbReference type="RefSeq" id="WP_146921089.1">
    <property type="nucleotide sequence ID" value="NZ_VORW01000028.1"/>
</dbReference>
<dbReference type="EMBL" id="VORW01000028">
    <property type="protein sequence ID" value="TXE02957.1"/>
    <property type="molecule type" value="Genomic_DNA"/>
</dbReference>
<reference evidence="1 2" key="1">
    <citation type="submission" date="2019-08" db="EMBL/GenBank/DDBJ databases">
        <title>Genomes sequence of Algoriphagus aquimarinus ACAM450.</title>
        <authorList>
            <person name="Bowman J.P."/>
        </authorList>
    </citation>
    <scope>NUCLEOTIDE SEQUENCE [LARGE SCALE GENOMIC DNA]</scope>
    <source>
        <strain evidence="1 2">ACAM 450</strain>
    </source>
</reference>
<accession>A0A5C7A872</accession>
<proteinExistence type="predicted"/>
<dbReference type="OrthoDB" id="5196577at2"/>
<protein>
    <submittedName>
        <fullName evidence="1">Uncharacterized protein</fullName>
    </submittedName>
</protein>
<dbReference type="Proteomes" id="UP000321935">
    <property type="component" value="Unassembled WGS sequence"/>
</dbReference>
<evidence type="ECO:0000313" key="2">
    <source>
        <dbReference type="Proteomes" id="UP000321935"/>
    </source>
</evidence>
<name>A0A5C7A872_9BACT</name>
<evidence type="ECO:0000313" key="1">
    <source>
        <dbReference type="EMBL" id="TXE02957.1"/>
    </source>
</evidence>
<comment type="caution">
    <text evidence="1">The sequence shown here is derived from an EMBL/GenBank/DDBJ whole genome shotgun (WGS) entry which is preliminary data.</text>
</comment>
<organism evidence="1 2">
    <name type="scientific">Algoriphagus aquimarinus</name>
    <dbReference type="NCBI Taxonomy" id="237018"/>
    <lineage>
        <taxon>Bacteria</taxon>
        <taxon>Pseudomonadati</taxon>
        <taxon>Bacteroidota</taxon>
        <taxon>Cytophagia</taxon>
        <taxon>Cytophagales</taxon>
        <taxon>Cyclobacteriaceae</taxon>
        <taxon>Algoriphagus</taxon>
    </lineage>
</organism>
<gene>
    <name evidence="1" type="ORF">ESV85_20895</name>
</gene>
<dbReference type="AlphaFoldDB" id="A0A5C7A872"/>
<sequence length="124" mass="13933">MYQANFGRKQQISFNSESEYYELLGFLSKSNGSTILVWEDNDLQGAWAKEGRILFFGTPPVTLRANLLHTAGVGKINSRVNCNEFILNIRNDHSFVLGEEQDISSIRATVPQQFTADFDSGLLL</sequence>